<evidence type="ECO:0000313" key="2">
    <source>
        <dbReference type="Proteomes" id="UP001396334"/>
    </source>
</evidence>
<evidence type="ECO:0000313" key="1">
    <source>
        <dbReference type="EMBL" id="KAK9009210.1"/>
    </source>
</evidence>
<keyword evidence="2" id="KW-1185">Reference proteome</keyword>
<gene>
    <name evidence="1" type="ORF">V6N11_035755</name>
</gene>
<organism evidence="1 2">
    <name type="scientific">Hibiscus sabdariffa</name>
    <name type="common">roselle</name>
    <dbReference type="NCBI Taxonomy" id="183260"/>
    <lineage>
        <taxon>Eukaryota</taxon>
        <taxon>Viridiplantae</taxon>
        <taxon>Streptophyta</taxon>
        <taxon>Embryophyta</taxon>
        <taxon>Tracheophyta</taxon>
        <taxon>Spermatophyta</taxon>
        <taxon>Magnoliopsida</taxon>
        <taxon>eudicotyledons</taxon>
        <taxon>Gunneridae</taxon>
        <taxon>Pentapetalae</taxon>
        <taxon>rosids</taxon>
        <taxon>malvids</taxon>
        <taxon>Malvales</taxon>
        <taxon>Malvaceae</taxon>
        <taxon>Malvoideae</taxon>
        <taxon>Hibiscus</taxon>
    </lineage>
</organism>
<reference evidence="1 2" key="1">
    <citation type="journal article" date="2024" name="G3 (Bethesda)">
        <title>Genome assembly of Hibiscus sabdariffa L. provides insights into metabolisms of medicinal natural products.</title>
        <authorList>
            <person name="Kim T."/>
        </authorList>
    </citation>
    <scope>NUCLEOTIDE SEQUENCE [LARGE SCALE GENOMIC DNA]</scope>
    <source>
        <strain evidence="1">TK-2024</strain>
        <tissue evidence="1">Old leaves</tissue>
    </source>
</reference>
<dbReference type="EMBL" id="JBBPBN010000024">
    <property type="protein sequence ID" value="KAK9009210.1"/>
    <property type="molecule type" value="Genomic_DNA"/>
</dbReference>
<protein>
    <submittedName>
        <fullName evidence="1">Uncharacterized protein</fullName>
    </submittedName>
</protein>
<sequence>MEGPSPESLLGGASSPRPLEEIYWISEFPATVSRDQPKLWVSKMLGMEAVYWVGIRTRPVPKIRPGALSNLVDFFLEIRPGALSNSVDSYLEHSRPTLAGPLLLVLIFGDHTSITGPCLLTLTWISS</sequence>
<proteinExistence type="predicted"/>
<dbReference type="Proteomes" id="UP001396334">
    <property type="component" value="Unassembled WGS sequence"/>
</dbReference>
<name>A0ABR2R8F1_9ROSI</name>
<accession>A0ABR2R8F1</accession>
<comment type="caution">
    <text evidence="1">The sequence shown here is derived from an EMBL/GenBank/DDBJ whole genome shotgun (WGS) entry which is preliminary data.</text>
</comment>